<dbReference type="PANTHER" id="PTHR38045:SF1">
    <property type="entry name" value="HEPARINASE II_III-LIKE PROTEIN"/>
    <property type="match status" value="1"/>
</dbReference>
<reference evidence="1 2" key="1">
    <citation type="submission" date="2019-10" db="EMBL/GenBank/DDBJ databases">
        <title>The completed genome of Lactobacillus harbinensis M1.</title>
        <authorList>
            <person name="Zheng Y."/>
        </authorList>
    </citation>
    <scope>NUCLEOTIDE SEQUENCE [LARGE SCALE GENOMIC DNA]</scope>
    <source>
        <strain evidence="1 2">M1</strain>
    </source>
</reference>
<dbReference type="AlphaFoldDB" id="A0A5P8M105"/>
<dbReference type="Proteomes" id="UP000326779">
    <property type="component" value="Chromosome"/>
</dbReference>
<dbReference type="PANTHER" id="PTHR38045">
    <property type="entry name" value="CHROMOSOME 1, WHOLE GENOME SHOTGUN SEQUENCE"/>
    <property type="match status" value="1"/>
</dbReference>
<dbReference type="SUPFAM" id="SSF48230">
    <property type="entry name" value="Chondroitin AC/alginate lyase"/>
    <property type="match status" value="1"/>
</dbReference>
<gene>
    <name evidence="1" type="ORF">D1010_00140</name>
</gene>
<dbReference type="RefSeq" id="WP_152259975.1">
    <property type="nucleotide sequence ID" value="NZ_CP045143.1"/>
</dbReference>
<evidence type="ECO:0008006" key="3">
    <source>
        <dbReference type="Google" id="ProtNLM"/>
    </source>
</evidence>
<dbReference type="KEGG" id="lhb:D1010_00140"/>
<organism evidence="1 2">
    <name type="scientific">Schleiferilactobacillus harbinensis</name>
    <dbReference type="NCBI Taxonomy" id="304207"/>
    <lineage>
        <taxon>Bacteria</taxon>
        <taxon>Bacillati</taxon>
        <taxon>Bacillota</taxon>
        <taxon>Bacilli</taxon>
        <taxon>Lactobacillales</taxon>
        <taxon>Lactobacillaceae</taxon>
        <taxon>Schleiferilactobacillus</taxon>
    </lineage>
</organism>
<protein>
    <recommendedName>
        <fullName evidence="3">Heparinase II N-terminal domain-containing protein</fullName>
    </recommendedName>
</protein>
<dbReference type="Gene3D" id="2.70.98.70">
    <property type="match status" value="1"/>
</dbReference>
<proteinExistence type="predicted"/>
<dbReference type="Gene3D" id="1.50.10.100">
    <property type="entry name" value="Chondroitin AC/alginate lyase"/>
    <property type="match status" value="1"/>
</dbReference>
<evidence type="ECO:0000313" key="2">
    <source>
        <dbReference type="Proteomes" id="UP000326779"/>
    </source>
</evidence>
<accession>A0A5P8M105</accession>
<dbReference type="InterPro" id="IPR008929">
    <property type="entry name" value="Chondroitin_lyas"/>
</dbReference>
<sequence length="563" mass="62362">MIEHTLAVTGMHNALAETIRQQAAQQHATPWPTLSLSDFIAFNRTGDRAAYEKNYFDRRKRLAITGAAWLLDPGTENLTDLATALWQICQEPTWALPAHLFKSNNQGIKDAGALAPFLDLFSTETGQTVAYLLAAAQDQLPPELVDFVQYELHRRIFTPFMMNDWHWLYLHNNWAAVCAGSVGMAALSFYAPEDSQLRRILAKVDIGLQNFLVGFGPDGATEEGVDYWAYGFGYYLYFADQLARQTGDQRYLTDPRVAAIARFPYNITLFPGQYVKFGDTPLRSANIPSGLMSYCVQRLQAPLVTPLHYTGVDKNGRFAVLLHNLAWTDESLPVQPLPAETVLPDVAWHLTRRSGWAVAIKAGSNNVSHNHNDVGSWELITPTEAVVTELGSGEYTRDYFVEPARYHILEPRSLGHSVPLVNGQEQIAGPSTAGTLTVPAAGRSVIDFAAAYPVEAQLTRLTRTVTADDTQITLIDTADFKGPSNTLTEVLILPRKPVAVPGQPNVLQLGAQWQLIDTLGGDCTVEELTSHDHAGQPYQIFRLRLQYHFGDSGKVTLRLRSTL</sequence>
<dbReference type="EMBL" id="CP045143">
    <property type="protein sequence ID" value="QFR21974.1"/>
    <property type="molecule type" value="Genomic_DNA"/>
</dbReference>
<name>A0A5P8M105_9LACO</name>
<evidence type="ECO:0000313" key="1">
    <source>
        <dbReference type="EMBL" id="QFR21974.1"/>
    </source>
</evidence>